<dbReference type="InterPro" id="IPR040839">
    <property type="entry name" value="MG4"/>
</dbReference>
<feature type="transmembrane region" description="Helical" evidence="5">
    <location>
        <begin position="6"/>
        <end position="25"/>
    </location>
</feature>
<protein>
    <recommendedName>
        <fullName evidence="10">Complement C3</fullName>
    </recommendedName>
</protein>
<dbReference type="PROSITE" id="PS50189">
    <property type="entry name" value="NTR"/>
    <property type="match status" value="1"/>
</dbReference>
<dbReference type="InterPro" id="IPR008993">
    <property type="entry name" value="TIMP-like_OB-fold"/>
</dbReference>
<feature type="transmembrane region" description="Helical" evidence="5">
    <location>
        <begin position="100"/>
        <end position="126"/>
    </location>
</feature>
<feature type="transmembrane region" description="Helical" evidence="5">
    <location>
        <begin position="132"/>
        <end position="158"/>
    </location>
</feature>
<dbReference type="Pfam" id="PF21308">
    <property type="entry name" value="C3_CUB2"/>
    <property type="match status" value="1"/>
</dbReference>
<evidence type="ECO:0000256" key="4">
    <source>
        <dbReference type="SAM" id="Coils"/>
    </source>
</evidence>
<evidence type="ECO:0000313" key="8">
    <source>
        <dbReference type="EMBL" id="KAJ3614154.1"/>
    </source>
</evidence>
<dbReference type="InterPro" id="IPR001599">
    <property type="entry name" value="Macroglobln_a2"/>
</dbReference>
<dbReference type="GO" id="GO:0005615">
    <property type="term" value="C:extracellular space"/>
    <property type="evidence" value="ECO:0007669"/>
    <property type="project" value="InterPro"/>
</dbReference>
<dbReference type="Pfam" id="PF07678">
    <property type="entry name" value="TED_complement"/>
    <property type="match status" value="1"/>
</dbReference>
<dbReference type="Proteomes" id="UP001148018">
    <property type="component" value="Unassembled WGS sequence"/>
</dbReference>
<dbReference type="InterPro" id="IPR048848">
    <property type="entry name" value="C3_CUB2"/>
</dbReference>
<dbReference type="InterPro" id="IPR018933">
    <property type="entry name" value="Netrin_module_non-TIMP"/>
</dbReference>
<gene>
    <name evidence="8" type="ORF">NHX12_017730</name>
</gene>
<dbReference type="Gene3D" id="2.60.40.10">
    <property type="entry name" value="Immunoglobulins"/>
    <property type="match status" value="2"/>
</dbReference>
<dbReference type="SMART" id="SM01359">
    <property type="entry name" value="A2M_N_2"/>
    <property type="match status" value="1"/>
</dbReference>
<dbReference type="EMBL" id="JANIIK010000034">
    <property type="protein sequence ID" value="KAJ3614154.1"/>
    <property type="molecule type" value="Genomic_DNA"/>
</dbReference>
<dbReference type="InterPro" id="IPR013783">
    <property type="entry name" value="Ig-like_fold"/>
</dbReference>
<dbReference type="Gene3D" id="2.60.120.1540">
    <property type="match status" value="1"/>
</dbReference>
<dbReference type="SUPFAM" id="SSF48239">
    <property type="entry name" value="Terpenoid cyclases/Protein prenyltransferases"/>
    <property type="match status" value="1"/>
</dbReference>
<dbReference type="Gene3D" id="2.20.130.20">
    <property type="match status" value="1"/>
</dbReference>
<dbReference type="InterPro" id="IPR000020">
    <property type="entry name" value="Anaphylatoxin/fibulin"/>
</dbReference>
<dbReference type="PROSITE" id="PS01178">
    <property type="entry name" value="ANAPHYLATOXIN_2"/>
    <property type="match status" value="1"/>
</dbReference>
<evidence type="ECO:0000259" key="6">
    <source>
        <dbReference type="PROSITE" id="PS01178"/>
    </source>
</evidence>
<dbReference type="InterPro" id="IPR011625">
    <property type="entry name" value="A2M_N_BRD"/>
</dbReference>
<comment type="subcellular location">
    <subcellularLocation>
        <location evidence="1">Secreted</location>
    </subcellularLocation>
</comment>
<dbReference type="SMART" id="SM00104">
    <property type="entry name" value="ANATO"/>
    <property type="match status" value="1"/>
</dbReference>
<evidence type="ECO:0000313" key="9">
    <source>
        <dbReference type="Proteomes" id="UP001148018"/>
    </source>
</evidence>
<dbReference type="Gene3D" id="2.60.40.690">
    <property type="entry name" value="Alpha-macroglobulin, receptor-binding domain"/>
    <property type="match status" value="1"/>
</dbReference>
<dbReference type="Gene3D" id="1.20.91.20">
    <property type="entry name" value="Anaphylotoxins (complement system)"/>
    <property type="match status" value="1"/>
</dbReference>
<keyword evidence="9" id="KW-1185">Reference proteome</keyword>
<dbReference type="InterPro" id="IPR008930">
    <property type="entry name" value="Terpenoid_cyclase/PrenylTrfase"/>
</dbReference>
<feature type="domain" description="NTR" evidence="7">
    <location>
        <begin position="1417"/>
        <end position="1560"/>
    </location>
</feature>
<dbReference type="InterPro" id="IPR001134">
    <property type="entry name" value="Netrin_domain"/>
</dbReference>
<keyword evidence="4" id="KW-0175">Coiled coil</keyword>
<dbReference type="Pfam" id="PF01821">
    <property type="entry name" value="ANATO"/>
    <property type="match status" value="1"/>
</dbReference>
<dbReference type="GO" id="GO:0004866">
    <property type="term" value="F:endopeptidase inhibitor activity"/>
    <property type="evidence" value="ECO:0007669"/>
    <property type="project" value="InterPro"/>
</dbReference>
<feature type="transmembrane region" description="Helical" evidence="5">
    <location>
        <begin position="37"/>
        <end position="59"/>
    </location>
</feature>
<dbReference type="Pfam" id="PF01759">
    <property type="entry name" value="NTR"/>
    <property type="match status" value="1"/>
</dbReference>
<dbReference type="Pfam" id="PF07677">
    <property type="entry name" value="A2M_recep"/>
    <property type="match status" value="1"/>
</dbReference>
<dbReference type="SMART" id="SM01360">
    <property type="entry name" value="A2M"/>
    <property type="match status" value="1"/>
</dbReference>
<feature type="transmembrane region" description="Helical" evidence="5">
    <location>
        <begin position="170"/>
        <end position="190"/>
    </location>
</feature>
<dbReference type="SUPFAM" id="SSF49410">
    <property type="entry name" value="Alpha-macroglobulin receptor domain"/>
    <property type="match status" value="1"/>
</dbReference>
<feature type="domain" description="Anaphylatoxin-like" evidence="6">
    <location>
        <begin position="666"/>
        <end position="701"/>
    </location>
</feature>
<dbReference type="InterPro" id="IPR036595">
    <property type="entry name" value="A-macroglobulin_rcpt-bd_sf"/>
</dbReference>
<evidence type="ECO:0000259" key="7">
    <source>
        <dbReference type="PROSITE" id="PS50189"/>
    </source>
</evidence>
<dbReference type="PANTHER" id="PTHR11412">
    <property type="entry name" value="MACROGLOBULIN / COMPLEMENT"/>
    <property type="match status" value="1"/>
</dbReference>
<dbReference type="Gene3D" id="6.20.50.160">
    <property type="match status" value="1"/>
</dbReference>
<dbReference type="SUPFAM" id="SSF50242">
    <property type="entry name" value="TIMP-like"/>
    <property type="match status" value="1"/>
</dbReference>
<comment type="caution">
    <text evidence="8">The sequence shown here is derived from an EMBL/GenBank/DDBJ whole genome shotgun (WGS) entry which is preliminary data.</text>
</comment>
<keyword evidence="3" id="KW-1015">Disulfide bond</keyword>
<keyword evidence="2" id="KW-0964">Secreted</keyword>
<dbReference type="OrthoDB" id="6359008at2759"/>
<reference evidence="8" key="1">
    <citation type="submission" date="2022-07" db="EMBL/GenBank/DDBJ databases">
        <title>Chromosome-level genome of Muraenolepis orangiensis.</title>
        <authorList>
            <person name="Kim J."/>
        </authorList>
    </citation>
    <scope>NUCLEOTIDE SEQUENCE</scope>
    <source>
        <strain evidence="8">KU_S4_2022</strain>
        <tissue evidence="8">Muscle</tissue>
    </source>
</reference>
<dbReference type="InterPro" id="IPR041555">
    <property type="entry name" value="MG3"/>
</dbReference>
<evidence type="ECO:0000256" key="1">
    <source>
        <dbReference type="ARBA" id="ARBA00004613"/>
    </source>
</evidence>
<dbReference type="CDD" id="cd00017">
    <property type="entry name" value="ANATO"/>
    <property type="match status" value="1"/>
</dbReference>
<evidence type="ECO:0008006" key="10">
    <source>
        <dbReference type="Google" id="ProtNLM"/>
    </source>
</evidence>
<feature type="coiled-coil region" evidence="4">
    <location>
        <begin position="635"/>
        <end position="662"/>
    </location>
</feature>
<dbReference type="Pfam" id="PF17791">
    <property type="entry name" value="MG3"/>
    <property type="match status" value="1"/>
</dbReference>
<dbReference type="InterPro" id="IPR050473">
    <property type="entry name" value="A2M/Complement_sys"/>
</dbReference>
<evidence type="ECO:0000256" key="5">
    <source>
        <dbReference type="SAM" id="Phobius"/>
    </source>
</evidence>
<dbReference type="Gene3D" id="2.60.40.1930">
    <property type="match status" value="3"/>
</dbReference>
<dbReference type="InterPro" id="IPR009048">
    <property type="entry name" value="A-macroglobulin_rcpt-bd"/>
</dbReference>
<keyword evidence="5" id="KW-0472">Membrane</keyword>
<name>A0A9Q0IWZ1_9TELE</name>
<dbReference type="Gene3D" id="2.40.50.120">
    <property type="match status" value="1"/>
</dbReference>
<sequence length="1562" mass="176599">MFIVKVIMFLVEVIMFLVEVIMFLVEVIMFLVEVIMFLVEVIMFLVEVIMFLVEIIMFLEKVIMFLLEVMMFLVEVMMFLVEVMMLIVKVMMLLLKVITFLVEVIMFIVEVIMLLVEVIMFLVEVIMFLEKVIMFLVEVIMFLEKVIIFLLEVIIFLVEVIMFFTEVIMFLVKVIMFLMEVIIFLVEVLMRSFIPQLPSHLLKPEEHNNKFVNLMVDFKGYHQEERVLMVSFHKGYIFIQTDKPIYNPGDTGLALKQVFTHYVDGVLPEIFTLSDNANEGMWTVVAKFDHWPQNKFTAQFEVKKYVLPAFNVTLVPRSRYLSLDDTQLEVEVSARYLYGEPVQGTAYVVFGLQLDNQMRRLPAVKQVSNATVLTKSGSDLVEAVKTGIRVVNSPYIMTFTDIPKYFKPGLPFDFTVQLNYQDGSPAGDVLVKVDLVDAAVTVQPGQRSEQQARQEVTVLPYQPFNRLLQNFLSISPPSQASVENLRNMAAKLRVTQEMKPSFRVVAYYTLPWLHSEEVVSDSIWVDLDDGCVGGLRVGPVGGRYRDVLPASTFRFQVSGDPGAKVNLVAVDNAVYLLSKQTFTQRKMWGEVEKGDLGCTRGGGETGLTVFSDAGLLFSSSLGAKTSTRQVLKCPLSARRRRSAELLQRRAQLEAQYQDQDQLQRRCCRAGLRDIVMPYSCIRRSLYITEGWKCIQAFRHCCEVLRGQKVDGRQPTDPPPLTTSRPTITSDPMIIHHKEDALEFHVSFMVKSVMMVVEDFYESWLWIDIDLPETSDTKDGLASVTKTSAFPDSITEWSIMAISASQHTGFCVAEPYKVKAWKNFFVDLRVPQSVARYEQIQIRAVLHNYGARSLHVRVVLMVTEGICSVAFNDRHTQEVELAAGSSVVVPYTLVPLVVGRLPVQVMVVGHDMTGGDRVEKILRVVLEGVQKTLVRSFVLNPAAYGGSQNIHLGRVELESVVPNSIPQTYVNIRGYEKQLAYRKSDGSYPPYKKEGSSTWITAFVVKVFSMAYTLVGVDEQQVCDPLHYLRMQKEFQGFFWENNPVYSTTMMGGLHGGEAKTTLTAFVVIALAEAQEAGIHCSGESKRKLSRSRRPYTVAITAYALTLLGEDPTFNPIEQLLQAASEGRYWPDSEGHLFSLEATGYGLLALLKSGHLEEATGPFNWLNSQRRRGGGFGSTQALSQYLVQKPPKEDISLQVALKVPGRTDLNYHFDPQTSFVARSSRVPLELEFNVEAQGNGQGILEVVTFYNQLHQVVPCPHFELAVATEESSEKPPADVIKSYQITIRVRALGPRDVRMVVLDISLPSGFTPDHSDLETLSNSVDHYISHFQVVDNLSDRGSLIIHLFKVSHKDPEILIFRLQQNFKLGLIQPSSVTVYEYYNPDHRCTQIYTPPEDKEALTQICRNHVCRCTEGDCCVAKSDSETFPLKTRETQACDGLNYVYKVQLLSVNQSYYDKFEMKITQVLKLGLEPEVVSGVSRLFMSQGGCREHLGLQQGSHYFIIGPKQDVWQTDNSYIYMLGKKTWVEYWPSPAECSSNDALRAKCDGLEAAAADLSVIGCRE</sequence>
<dbReference type="SMART" id="SM00643">
    <property type="entry name" value="C345C"/>
    <property type="match status" value="1"/>
</dbReference>
<organism evidence="8 9">
    <name type="scientific">Muraenolepis orangiensis</name>
    <name type="common">Patagonian moray cod</name>
    <dbReference type="NCBI Taxonomy" id="630683"/>
    <lineage>
        <taxon>Eukaryota</taxon>
        <taxon>Metazoa</taxon>
        <taxon>Chordata</taxon>
        <taxon>Craniata</taxon>
        <taxon>Vertebrata</taxon>
        <taxon>Euteleostomi</taxon>
        <taxon>Actinopterygii</taxon>
        <taxon>Neopterygii</taxon>
        <taxon>Teleostei</taxon>
        <taxon>Neoteleostei</taxon>
        <taxon>Acanthomorphata</taxon>
        <taxon>Zeiogadaria</taxon>
        <taxon>Gadariae</taxon>
        <taxon>Gadiformes</taxon>
        <taxon>Muraenolepidoidei</taxon>
        <taxon>Muraenolepididae</taxon>
        <taxon>Muraenolepis</taxon>
    </lineage>
</organism>
<dbReference type="PANTHER" id="PTHR11412:SF167">
    <property type="entry name" value="COMPLEMENT COMPONENT C3B, TANDEM DUPLICATE 1 ISOFORM X1-RELATED"/>
    <property type="match status" value="1"/>
</dbReference>
<dbReference type="SMART" id="SM01361">
    <property type="entry name" value="A2M_recep"/>
    <property type="match status" value="1"/>
</dbReference>
<dbReference type="InterPro" id="IPR011626">
    <property type="entry name" value="Alpha-macroglobulin_TED"/>
</dbReference>
<evidence type="ECO:0000256" key="2">
    <source>
        <dbReference type="ARBA" id="ARBA00022525"/>
    </source>
</evidence>
<dbReference type="InterPro" id="IPR018081">
    <property type="entry name" value="Anaphylatoxin_comp_syst"/>
</dbReference>
<dbReference type="Pfam" id="PF17789">
    <property type="entry name" value="MG4"/>
    <property type="match status" value="1"/>
</dbReference>
<keyword evidence="5" id="KW-1133">Transmembrane helix</keyword>
<dbReference type="Gene3D" id="1.50.10.20">
    <property type="match status" value="1"/>
</dbReference>
<dbReference type="Pfam" id="PF07703">
    <property type="entry name" value="A2M_BRD"/>
    <property type="match status" value="1"/>
</dbReference>
<evidence type="ECO:0000256" key="3">
    <source>
        <dbReference type="ARBA" id="ARBA00023157"/>
    </source>
</evidence>
<dbReference type="SUPFAM" id="SSF47686">
    <property type="entry name" value="Anaphylotoxins (complement system)"/>
    <property type="match status" value="1"/>
</dbReference>
<dbReference type="Gene3D" id="1.20.50.70">
    <property type="match status" value="1"/>
</dbReference>
<keyword evidence="5" id="KW-0812">Transmembrane</keyword>
<proteinExistence type="predicted"/>
<dbReference type="Pfam" id="PF00207">
    <property type="entry name" value="A2M"/>
    <property type="match status" value="1"/>
</dbReference>
<feature type="transmembrane region" description="Helical" evidence="5">
    <location>
        <begin position="65"/>
        <end position="88"/>
    </location>
</feature>
<accession>A0A9Q0IWZ1</accession>
<dbReference type="Gene3D" id="2.60.40.1940">
    <property type="match status" value="2"/>
</dbReference>